<proteinExistence type="inferred from homology"/>
<keyword evidence="6 9" id="KW-1133">Transmembrane helix</keyword>
<organism evidence="10 11">
    <name type="scientific">Candidatus Woesebacteria bacterium GW2011_GWA1_41_13b</name>
    <dbReference type="NCBI Taxonomy" id="1618555"/>
    <lineage>
        <taxon>Bacteria</taxon>
        <taxon>Candidatus Woeseibacteriota</taxon>
    </lineage>
</organism>
<evidence type="ECO:0000256" key="8">
    <source>
        <dbReference type="ARBA" id="ARBA00023136"/>
    </source>
</evidence>
<dbReference type="GO" id="GO:0015450">
    <property type="term" value="F:protein-transporting ATPase activity"/>
    <property type="evidence" value="ECO:0007669"/>
    <property type="project" value="UniProtKB-UniRule"/>
</dbReference>
<comment type="similarity">
    <text evidence="2 9">Belongs to the SecG family.</text>
</comment>
<comment type="subcellular location">
    <subcellularLocation>
        <location evidence="9">Cell membrane</location>
        <topology evidence="9">Multi-pass membrane protein</topology>
    </subcellularLocation>
    <subcellularLocation>
        <location evidence="1">Membrane</location>
        <topology evidence="1">Multi-pass membrane protein</topology>
    </subcellularLocation>
</comment>
<dbReference type="EMBL" id="LCAO01000009">
    <property type="protein sequence ID" value="KKR91609.1"/>
    <property type="molecule type" value="Genomic_DNA"/>
</dbReference>
<evidence type="ECO:0000256" key="2">
    <source>
        <dbReference type="ARBA" id="ARBA00008445"/>
    </source>
</evidence>
<comment type="function">
    <text evidence="9">Involved in protein export. Participates in an early event of protein translocation.</text>
</comment>
<evidence type="ECO:0000313" key="11">
    <source>
        <dbReference type="Proteomes" id="UP000034676"/>
    </source>
</evidence>
<keyword evidence="4 9" id="KW-0812">Transmembrane</keyword>
<accession>A0A0G0US84</accession>
<dbReference type="GO" id="GO:0009306">
    <property type="term" value="P:protein secretion"/>
    <property type="evidence" value="ECO:0007669"/>
    <property type="project" value="UniProtKB-UniRule"/>
</dbReference>
<evidence type="ECO:0000313" key="10">
    <source>
        <dbReference type="EMBL" id="KKR91609.1"/>
    </source>
</evidence>
<keyword evidence="9" id="KW-1003">Cell membrane</keyword>
<evidence type="ECO:0000256" key="5">
    <source>
        <dbReference type="ARBA" id="ARBA00022927"/>
    </source>
</evidence>
<dbReference type="Proteomes" id="UP000034676">
    <property type="component" value="Unassembled WGS sequence"/>
</dbReference>
<name>A0A0G0US84_9BACT</name>
<evidence type="ECO:0000256" key="1">
    <source>
        <dbReference type="ARBA" id="ARBA00004141"/>
    </source>
</evidence>
<dbReference type="InterPro" id="IPR004692">
    <property type="entry name" value="SecG"/>
</dbReference>
<keyword evidence="8 9" id="KW-0472">Membrane</keyword>
<dbReference type="GO" id="GO:0005886">
    <property type="term" value="C:plasma membrane"/>
    <property type="evidence" value="ECO:0007669"/>
    <property type="project" value="UniProtKB-SubCell"/>
</dbReference>
<dbReference type="Pfam" id="PF03840">
    <property type="entry name" value="SecG"/>
    <property type="match status" value="1"/>
</dbReference>
<feature type="transmembrane region" description="Helical" evidence="9">
    <location>
        <begin position="48"/>
        <end position="69"/>
    </location>
</feature>
<comment type="caution">
    <text evidence="9">Lacks conserved residue(s) required for the propagation of feature annotation.</text>
</comment>
<gene>
    <name evidence="10" type="ORF">UU42_C0009G0006</name>
</gene>
<evidence type="ECO:0000256" key="3">
    <source>
        <dbReference type="ARBA" id="ARBA00022448"/>
    </source>
</evidence>
<sequence length="70" mass="7440">MSEILSILQPILAVLVMISILVQAKGTGLGSAFGGGGFYSSRRGVEKVLFRATIVLVALFFIDSIAVHLF</sequence>
<keyword evidence="3 9" id="KW-0813">Transport</keyword>
<keyword evidence="5 9" id="KW-0653">Protein transport</keyword>
<evidence type="ECO:0000256" key="7">
    <source>
        <dbReference type="ARBA" id="ARBA00023010"/>
    </source>
</evidence>
<evidence type="ECO:0000256" key="6">
    <source>
        <dbReference type="ARBA" id="ARBA00022989"/>
    </source>
</evidence>
<evidence type="ECO:0000256" key="4">
    <source>
        <dbReference type="ARBA" id="ARBA00022692"/>
    </source>
</evidence>
<dbReference type="NCBIfam" id="TIGR00810">
    <property type="entry name" value="secG"/>
    <property type="match status" value="1"/>
</dbReference>
<protein>
    <recommendedName>
        <fullName evidence="9">Protein-export membrane protein SecG</fullName>
    </recommendedName>
</protein>
<dbReference type="PRINTS" id="PR01651">
    <property type="entry name" value="SECGEXPORT"/>
</dbReference>
<dbReference type="AlphaFoldDB" id="A0A0G0US84"/>
<comment type="caution">
    <text evidence="10">The sequence shown here is derived from an EMBL/GenBank/DDBJ whole genome shotgun (WGS) entry which is preliminary data.</text>
</comment>
<reference evidence="10 11" key="1">
    <citation type="journal article" date="2015" name="Nature">
        <title>rRNA introns, odd ribosomes, and small enigmatic genomes across a large radiation of phyla.</title>
        <authorList>
            <person name="Brown C.T."/>
            <person name="Hug L.A."/>
            <person name="Thomas B.C."/>
            <person name="Sharon I."/>
            <person name="Castelle C.J."/>
            <person name="Singh A."/>
            <person name="Wilkins M.J."/>
            <person name="Williams K.H."/>
            <person name="Banfield J.F."/>
        </authorList>
    </citation>
    <scope>NUCLEOTIDE SEQUENCE [LARGE SCALE GENOMIC DNA]</scope>
</reference>
<keyword evidence="7 9" id="KW-0811">Translocation</keyword>
<evidence type="ECO:0000256" key="9">
    <source>
        <dbReference type="RuleBase" id="RU365087"/>
    </source>
</evidence>